<organism evidence="1 2">
    <name type="scientific">Chondrus crispus</name>
    <name type="common">Carrageen Irish moss</name>
    <name type="synonym">Polymorpha crispa</name>
    <dbReference type="NCBI Taxonomy" id="2769"/>
    <lineage>
        <taxon>Eukaryota</taxon>
        <taxon>Rhodophyta</taxon>
        <taxon>Florideophyceae</taxon>
        <taxon>Rhodymeniophycidae</taxon>
        <taxon>Gigartinales</taxon>
        <taxon>Gigartinaceae</taxon>
        <taxon>Chondrus</taxon>
    </lineage>
</organism>
<dbReference type="EMBL" id="HG001660">
    <property type="protein sequence ID" value="CDF33871.1"/>
    <property type="molecule type" value="Genomic_DNA"/>
</dbReference>
<gene>
    <name evidence="1" type="ORF">CHC_T00002452001</name>
</gene>
<dbReference type="GeneID" id="17321417"/>
<dbReference type="RefSeq" id="XP_005713690.1">
    <property type="nucleotide sequence ID" value="XM_005713633.1"/>
</dbReference>
<dbReference type="AlphaFoldDB" id="R7Q8Z7"/>
<protein>
    <submittedName>
        <fullName evidence="1">Uncharacterized protein</fullName>
    </submittedName>
</protein>
<sequence>MQTASSCTSRRERRILLQGRPLHSPRCRLTVMLFSNRLLSETFGAMHAISRGLECVKRSVILGSHGRLASGFDSDYEVLYCLS</sequence>
<accession>R7Q8Z7</accession>
<reference evidence="2" key="1">
    <citation type="journal article" date="2013" name="Proc. Natl. Acad. Sci. U.S.A.">
        <title>Genome structure and metabolic features in the red seaweed Chondrus crispus shed light on evolution of the Archaeplastida.</title>
        <authorList>
            <person name="Collen J."/>
            <person name="Porcel B."/>
            <person name="Carre W."/>
            <person name="Ball S.G."/>
            <person name="Chaparro C."/>
            <person name="Tonon T."/>
            <person name="Barbeyron T."/>
            <person name="Michel G."/>
            <person name="Noel B."/>
            <person name="Valentin K."/>
            <person name="Elias M."/>
            <person name="Artiguenave F."/>
            <person name="Arun A."/>
            <person name="Aury J.M."/>
            <person name="Barbosa-Neto J.F."/>
            <person name="Bothwell J.H."/>
            <person name="Bouget F.Y."/>
            <person name="Brillet L."/>
            <person name="Cabello-Hurtado F."/>
            <person name="Capella-Gutierrez S."/>
            <person name="Charrier B."/>
            <person name="Cladiere L."/>
            <person name="Cock J.M."/>
            <person name="Coelho S.M."/>
            <person name="Colleoni C."/>
            <person name="Czjzek M."/>
            <person name="Da Silva C."/>
            <person name="Delage L."/>
            <person name="Denoeud F."/>
            <person name="Deschamps P."/>
            <person name="Dittami S.M."/>
            <person name="Gabaldon T."/>
            <person name="Gachon C.M."/>
            <person name="Groisillier A."/>
            <person name="Herve C."/>
            <person name="Jabbari K."/>
            <person name="Katinka M."/>
            <person name="Kloareg B."/>
            <person name="Kowalczyk N."/>
            <person name="Labadie K."/>
            <person name="Leblanc C."/>
            <person name="Lopez P.J."/>
            <person name="McLachlan D.H."/>
            <person name="Meslet-Cladiere L."/>
            <person name="Moustafa A."/>
            <person name="Nehr Z."/>
            <person name="Nyvall Collen P."/>
            <person name="Panaud O."/>
            <person name="Partensky F."/>
            <person name="Poulain J."/>
            <person name="Rensing S.A."/>
            <person name="Rousvoal S."/>
            <person name="Samson G."/>
            <person name="Symeonidi A."/>
            <person name="Weissenbach J."/>
            <person name="Zambounis A."/>
            <person name="Wincker P."/>
            <person name="Boyen C."/>
        </authorList>
    </citation>
    <scope>NUCLEOTIDE SEQUENCE [LARGE SCALE GENOMIC DNA]</scope>
    <source>
        <strain evidence="2">cv. Stackhouse</strain>
    </source>
</reference>
<name>R7Q8Z7_CHOCR</name>
<keyword evidence="2" id="KW-1185">Reference proteome</keyword>
<evidence type="ECO:0000313" key="1">
    <source>
        <dbReference type="EMBL" id="CDF33871.1"/>
    </source>
</evidence>
<dbReference type="KEGG" id="ccp:CHC_T00002452001"/>
<evidence type="ECO:0000313" key="2">
    <source>
        <dbReference type="Proteomes" id="UP000012073"/>
    </source>
</evidence>
<dbReference type="Proteomes" id="UP000012073">
    <property type="component" value="Unassembled WGS sequence"/>
</dbReference>
<proteinExistence type="predicted"/>
<dbReference type="Gramene" id="CDF33871">
    <property type="protein sequence ID" value="CDF33871"/>
    <property type="gene ID" value="CHC_T00002452001"/>
</dbReference>